<dbReference type="Proteomes" id="UP001259587">
    <property type="component" value="Unassembled WGS sequence"/>
</dbReference>
<evidence type="ECO:0000313" key="2">
    <source>
        <dbReference type="Proteomes" id="UP001259587"/>
    </source>
</evidence>
<proteinExistence type="predicted"/>
<accession>A0ACC6K7A3</accession>
<evidence type="ECO:0000313" key="1">
    <source>
        <dbReference type="EMBL" id="MDR6714275.1"/>
    </source>
</evidence>
<dbReference type="EMBL" id="JAVDTH010000026">
    <property type="protein sequence ID" value="MDR6714275.1"/>
    <property type="molecule type" value="Genomic_DNA"/>
</dbReference>
<protein>
    <submittedName>
        <fullName evidence="1">Uncharacterized protein</fullName>
    </submittedName>
</protein>
<gene>
    <name evidence="1" type="ORF">J2W83_003896</name>
</gene>
<comment type="caution">
    <text evidence="1">The sequence shown here is derived from an EMBL/GenBank/DDBJ whole genome shotgun (WGS) entry which is preliminary data.</text>
</comment>
<keyword evidence="2" id="KW-1185">Reference proteome</keyword>
<name>A0ACC6K7A3_9PSED</name>
<organism evidence="1 2">
    <name type="scientific">Pseudomonas hunanensis</name>
    <dbReference type="NCBI Taxonomy" id="1247546"/>
    <lineage>
        <taxon>Bacteria</taxon>
        <taxon>Pseudomonadati</taxon>
        <taxon>Pseudomonadota</taxon>
        <taxon>Gammaproteobacteria</taxon>
        <taxon>Pseudomonadales</taxon>
        <taxon>Pseudomonadaceae</taxon>
        <taxon>Pseudomonas</taxon>
    </lineage>
</organism>
<sequence length="66" mass="7365">MEILNGHCCTVLTIHTDAGPVQSAYIDTQDLPFTWGFLRISHPTEQKATLWLYLALSNPNRSAGYS</sequence>
<reference evidence="1" key="1">
    <citation type="submission" date="2023-07" db="EMBL/GenBank/DDBJ databases">
        <title>Sorghum-associated microbial communities from plants grown in Nebraska, USA.</title>
        <authorList>
            <person name="Schachtman D."/>
        </authorList>
    </citation>
    <scope>NUCLEOTIDE SEQUENCE</scope>
    <source>
        <strain evidence="1">BE56</strain>
    </source>
</reference>